<evidence type="ECO:0000256" key="5">
    <source>
        <dbReference type="ARBA" id="ARBA00023136"/>
    </source>
</evidence>
<dbReference type="GO" id="GO:0005886">
    <property type="term" value="C:plasma membrane"/>
    <property type="evidence" value="ECO:0007669"/>
    <property type="project" value="UniProtKB-SubCell"/>
</dbReference>
<keyword evidence="4 6" id="KW-1133">Transmembrane helix</keyword>
<evidence type="ECO:0000313" key="8">
    <source>
        <dbReference type="EMBL" id="PDO11676.1"/>
    </source>
</evidence>
<feature type="transmembrane region" description="Helical" evidence="6">
    <location>
        <begin position="42"/>
        <end position="70"/>
    </location>
</feature>
<dbReference type="EMBL" id="MOXJ01000001">
    <property type="protein sequence ID" value="PDO11676.1"/>
    <property type="molecule type" value="Genomic_DNA"/>
</dbReference>
<comment type="subcellular location">
    <subcellularLocation>
        <location evidence="1">Cell membrane</location>
        <topology evidence="1">Multi-pass membrane protein</topology>
    </subcellularLocation>
</comment>
<evidence type="ECO:0000256" key="2">
    <source>
        <dbReference type="ARBA" id="ARBA00022475"/>
    </source>
</evidence>
<feature type="transmembrane region" description="Helical" evidence="6">
    <location>
        <begin position="77"/>
        <end position="95"/>
    </location>
</feature>
<dbReference type="InterPro" id="IPR051461">
    <property type="entry name" value="UPF0750_membrane"/>
</dbReference>
<dbReference type="InterPro" id="IPR019264">
    <property type="entry name" value="DUF2179"/>
</dbReference>
<keyword evidence="5 6" id="KW-0472">Membrane</keyword>
<keyword evidence="3 6" id="KW-0812">Transmembrane</keyword>
<dbReference type="PANTHER" id="PTHR33545">
    <property type="entry name" value="UPF0750 MEMBRANE PROTEIN YITT-RELATED"/>
    <property type="match status" value="1"/>
</dbReference>
<dbReference type="Gene3D" id="3.30.70.120">
    <property type="match status" value="1"/>
</dbReference>
<accession>A0A2A6E4C4</accession>
<dbReference type="AlphaFoldDB" id="A0A2A6E4C4"/>
<evidence type="ECO:0000313" key="9">
    <source>
        <dbReference type="Proteomes" id="UP000243688"/>
    </source>
</evidence>
<dbReference type="InterPro" id="IPR015867">
    <property type="entry name" value="N-reg_PII/ATP_PRibTrfase_C"/>
</dbReference>
<organism evidence="8 9">
    <name type="scientific">Candidatus Reconcilbacillus cellulovorans</name>
    <dbReference type="NCBI Taxonomy" id="1906605"/>
    <lineage>
        <taxon>Bacteria</taxon>
        <taxon>Bacillati</taxon>
        <taxon>Bacillota</taxon>
        <taxon>Bacilli</taxon>
        <taxon>Bacillales</taxon>
        <taxon>Paenibacillaceae</taxon>
        <taxon>Candidatus Reconcilbacillus</taxon>
    </lineage>
</organism>
<reference evidence="8 9" key="1">
    <citation type="submission" date="2016-12" db="EMBL/GenBank/DDBJ databases">
        <title>Candidatus Reconcilibacillus cellulovorans genome.</title>
        <authorList>
            <person name="Kolinko S."/>
            <person name="Wu Y.-W."/>
            <person name="Tachea F."/>
            <person name="Denzel E."/>
            <person name="Hiras J."/>
            <person name="Baecker N."/>
            <person name="Chan L.J."/>
            <person name="Eichorst S.A."/>
            <person name="Frey D."/>
            <person name="Adams P.D."/>
            <person name="Pray T."/>
            <person name="Tanjore D."/>
            <person name="Petzold C.J."/>
            <person name="Gladden J.M."/>
            <person name="Simmons B.A."/>
            <person name="Singer S.W."/>
        </authorList>
    </citation>
    <scope>NUCLEOTIDE SEQUENCE [LARGE SCALE GENOMIC DNA]</scope>
    <source>
        <strain evidence="8">JTherm</strain>
    </source>
</reference>
<feature type="domain" description="DUF2179" evidence="7">
    <location>
        <begin position="226"/>
        <end position="280"/>
    </location>
</feature>
<sequence length="286" mass="31306">MKQAVEHLRNAVPIAFGTALYAFGLHYFVIPNELMEGGVTGIAVLLYYAFGLSPAWMTLVLNIPLFWIGWRVLGKGAMAYTVFGTLCVAFFLWVTERLVGVGLVEPFKTSDYLLAALYAGLALGTGIGIVFRFGGTTGGVDIIARVLHKWKGWSMGQMILVIDSAVIGSSLLYLPKEKVLYTLVAVFVATRVIDYIAQGGYEAKAFTVVTDRADAIAERILHELDRGATLLPAVGAYSGKNRHIVYCVVYRHEVRRLRQIVRAVDPGAFIIISDVADVLGEGFRPE</sequence>
<dbReference type="Pfam" id="PF10035">
    <property type="entry name" value="DUF2179"/>
    <property type="match status" value="1"/>
</dbReference>
<dbReference type="PANTHER" id="PTHR33545:SF10">
    <property type="entry name" value="UPF0750 MEMBRANE PROTEIN YPJC"/>
    <property type="match status" value="1"/>
</dbReference>
<dbReference type="InterPro" id="IPR003740">
    <property type="entry name" value="YitT"/>
</dbReference>
<comment type="caution">
    <text evidence="8">The sequence shown here is derived from an EMBL/GenBank/DDBJ whole genome shotgun (WGS) entry which is preliminary data.</text>
</comment>
<protein>
    <recommendedName>
        <fullName evidence="7">DUF2179 domain-containing protein</fullName>
    </recommendedName>
</protein>
<evidence type="ECO:0000256" key="6">
    <source>
        <dbReference type="SAM" id="Phobius"/>
    </source>
</evidence>
<dbReference type="Pfam" id="PF02588">
    <property type="entry name" value="YitT_membrane"/>
    <property type="match status" value="1"/>
</dbReference>
<evidence type="ECO:0000256" key="1">
    <source>
        <dbReference type="ARBA" id="ARBA00004651"/>
    </source>
</evidence>
<feature type="transmembrane region" description="Helical" evidence="6">
    <location>
        <begin position="12"/>
        <end position="30"/>
    </location>
</feature>
<gene>
    <name evidence="8" type="ORF">BLM47_00735</name>
</gene>
<evidence type="ECO:0000256" key="3">
    <source>
        <dbReference type="ARBA" id="ARBA00022692"/>
    </source>
</evidence>
<feature type="transmembrane region" description="Helical" evidence="6">
    <location>
        <begin position="115"/>
        <end position="134"/>
    </location>
</feature>
<evidence type="ECO:0000259" key="7">
    <source>
        <dbReference type="Pfam" id="PF10035"/>
    </source>
</evidence>
<dbReference type="Proteomes" id="UP000243688">
    <property type="component" value="Unassembled WGS sequence"/>
</dbReference>
<proteinExistence type="predicted"/>
<evidence type="ECO:0000256" key="4">
    <source>
        <dbReference type="ARBA" id="ARBA00022989"/>
    </source>
</evidence>
<name>A0A2A6E4C4_9BACL</name>
<feature type="transmembrane region" description="Helical" evidence="6">
    <location>
        <begin position="155"/>
        <end position="173"/>
    </location>
</feature>
<dbReference type="CDD" id="cd16380">
    <property type="entry name" value="YitT_C"/>
    <property type="match status" value="1"/>
</dbReference>
<dbReference type="PIRSF" id="PIRSF006483">
    <property type="entry name" value="Membrane_protein_YitT"/>
    <property type="match status" value="1"/>
</dbReference>
<keyword evidence="2" id="KW-1003">Cell membrane</keyword>